<accession>A0A7S1PER8</accession>
<gene>
    <name evidence="1" type="ORF">VBRA1451_LOCUS31051</name>
</gene>
<sequence>MQKQGGCRLYVLHIHTNRTHHPSIHGECHVRLAISVCTIGGAIAMPLSLSLAPSLTRQLVVCTGDRAIRLSDEWTNALEAIHGPCCSTVHPLSPPGPPLSHHPKCYGIDTHTRLSIHPSIHPSIGPFLGSLGQSVHWCSCSRDRSMPCAICSC</sequence>
<protein>
    <submittedName>
        <fullName evidence="1">Uncharacterized protein</fullName>
    </submittedName>
</protein>
<proteinExistence type="predicted"/>
<dbReference type="EMBL" id="HBGB01053020">
    <property type="protein sequence ID" value="CAD9075963.1"/>
    <property type="molecule type" value="Transcribed_RNA"/>
</dbReference>
<name>A0A7S1PER8_9ALVE</name>
<reference evidence="1" key="1">
    <citation type="submission" date="2021-01" db="EMBL/GenBank/DDBJ databases">
        <authorList>
            <person name="Corre E."/>
            <person name="Pelletier E."/>
            <person name="Niang G."/>
            <person name="Scheremetjew M."/>
            <person name="Finn R."/>
            <person name="Kale V."/>
            <person name="Holt S."/>
            <person name="Cochrane G."/>
            <person name="Meng A."/>
            <person name="Brown T."/>
            <person name="Cohen L."/>
        </authorList>
    </citation>
    <scope>NUCLEOTIDE SEQUENCE</scope>
    <source>
        <strain evidence="1">CCMP3346</strain>
    </source>
</reference>
<organism evidence="1">
    <name type="scientific">Vitrella brassicaformis</name>
    <dbReference type="NCBI Taxonomy" id="1169539"/>
    <lineage>
        <taxon>Eukaryota</taxon>
        <taxon>Sar</taxon>
        <taxon>Alveolata</taxon>
        <taxon>Colpodellida</taxon>
        <taxon>Vitrellaceae</taxon>
        <taxon>Vitrella</taxon>
    </lineage>
</organism>
<dbReference type="AlphaFoldDB" id="A0A7S1PER8"/>
<evidence type="ECO:0000313" key="1">
    <source>
        <dbReference type="EMBL" id="CAD9075963.1"/>
    </source>
</evidence>